<reference evidence="1 4" key="2">
    <citation type="submission" date="2019-06" db="EMBL/GenBank/DDBJ databases">
        <title>Genomics analysis of Aphanomyces spp. identifies a new class of oomycete effector associated with host adaptation.</title>
        <authorList>
            <person name="Gaulin E."/>
        </authorList>
    </citation>
    <scope>NUCLEOTIDE SEQUENCE [LARGE SCALE GENOMIC DNA]</scope>
    <source>
        <strain evidence="1 4">E</strain>
    </source>
</reference>
<evidence type="ECO:0000313" key="4">
    <source>
        <dbReference type="Proteomes" id="UP000469452"/>
    </source>
</evidence>
<name>A0A418EMM5_APHAT</name>
<protein>
    <submittedName>
        <fullName evidence="2">Uncharacterized protein</fullName>
    </submittedName>
</protein>
<evidence type="ECO:0000313" key="3">
    <source>
        <dbReference type="Proteomes" id="UP000286510"/>
    </source>
</evidence>
<dbReference type="Proteomes" id="UP000469452">
    <property type="component" value="Unassembled WGS sequence"/>
</dbReference>
<dbReference type="VEuPathDB" id="FungiDB:H257_06481"/>
<dbReference type="EMBL" id="VJMI01012323">
    <property type="protein sequence ID" value="KAF0750433.1"/>
    <property type="molecule type" value="Genomic_DNA"/>
</dbReference>
<accession>A0A418EMM5</accession>
<dbReference type="EMBL" id="QUTF01013821">
    <property type="protein sequence ID" value="RHZ15912.1"/>
    <property type="molecule type" value="Genomic_DNA"/>
</dbReference>
<evidence type="ECO:0000313" key="1">
    <source>
        <dbReference type="EMBL" id="KAF0750433.1"/>
    </source>
</evidence>
<comment type="caution">
    <text evidence="2">The sequence shown here is derived from an EMBL/GenBank/DDBJ whole genome shotgun (WGS) entry which is preliminary data.</text>
</comment>
<dbReference type="Proteomes" id="UP000286510">
    <property type="component" value="Unassembled WGS sequence"/>
</dbReference>
<organism evidence="2 3">
    <name type="scientific">Aphanomyces astaci</name>
    <name type="common">Crayfish plague agent</name>
    <dbReference type="NCBI Taxonomy" id="112090"/>
    <lineage>
        <taxon>Eukaryota</taxon>
        <taxon>Sar</taxon>
        <taxon>Stramenopiles</taxon>
        <taxon>Oomycota</taxon>
        <taxon>Saprolegniomycetes</taxon>
        <taxon>Saprolegniales</taxon>
        <taxon>Verrucalvaceae</taxon>
        <taxon>Aphanomyces</taxon>
    </lineage>
</organism>
<sequence>MGASPIVHVGDLAQFLRFTARRRRWFHQGEYVSEVTDKKRPYPQRNSSIMDVTSDVMAETYQDADTVALQLHAIASDIQPFVEQVLEGLPPFLQCTSISLVVQAMRQATNVAVSQRVLDETLVLATAGLSHLLSTKHNPSMPSEFHALHSKREASQAKLQTRARRIQAKWFNARFRTLSCLPKLELSPFSLREPDPVELPSTRLDSALLDKEVPT</sequence>
<evidence type="ECO:0000313" key="2">
    <source>
        <dbReference type="EMBL" id="RHZ15912.1"/>
    </source>
</evidence>
<gene>
    <name evidence="1" type="ORF">AaE_006717</name>
    <name evidence="2" type="ORF">DYB26_000755</name>
</gene>
<reference evidence="2 3" key="1">
    <citation type="submission" date="2018-08" db="EMBL/GenBank/DDBJ databases">
        <title>Aphanomyces genome sequencing and annotation.</title>
        <authorList>
            <person name="Minardi D."/>
            <person name="Oidtmann B."/>
            <person name="Van Der Giezen M."/>
            <person name="Studholme D.J."/>
        </authorList>
    </citation>
    <scope>NUCLEOTIDE SEQUENCE [LARGE SCALE GENOMIC DNA]</scope>
    <source>
        <strain evidence="2 3">FDL457</strain>
    </source>
</reference>
<dbReference type="AlphaFoldDB" id="A0A418EMM5"/>
<proteinExistence type="predicted"/>